<dbReference type="GO" id="GO:0030123">
    <property type="term" value="C:AP-3 adaptor complex"/>
    <property type="evidence" value="ECO:0000318"/>
    <property type="project" value="GO_Central"/>
</dbReference>
<dbReference type="Gene3D" id="1.25.10.10">
    <property type="entry name" value="Leucine-rich Repeat Variant"/>
    <property type="match status" value="1"/>
</dbReference>
<evidence type="ECO:0000313" key="10">
    <source>
        <dbReference type="EMBL" id="EAX88459.1"/>
    </source>
</evidence>
<gene>
    <name evidence="10" type="ORF">TVAG_415510</name>
</gene>
<dbReference type="InParanoid" id="A2G305"/>
<dbReference type="InterPro" id="IPR017105">
    <property type="entry name" value="AP3_complex_dsu"/>
</dbReference>
<dbReference type="FunCoup" id="A2G305">
    <property type="interactions" value="433"/>
</dbReference>
<feature type="compositionally biased region" description="Low complexity" evidence="8">
    <location>
        <begin position="722"/>
        <end position="735"/>
    </location>
</feature>
<dbReference type="InterPro" id="IPR016024">
    <property type="entry name" value="ARM-type_fold"/>
</dbReference>
<keyword evidence="4" id="KW-0813">Transport</keyword>
<evidence type="ECO:0000259" key="9">
    <source>
        <dbReference type="Pfam" id="PF01602"/>
    </source>
</evidence>
<dbReference type="OrthoDB" id="10264595at2759"/>
<dbReference type="eggNOG" id="KOG1059">
    <property type="taxonomic scope" value="Eukaryota"/>
</dbReference>
<evidence type="ECO:0000256" key="2">
    <source>
        <dbReference type="ARBA" id="ARBA00006613"/>
    </source>
</evidence>
<dbReference type="STRING" id="5722.A2G305"/>
<name>A2G305_TRIV3</name>
<dbReference type="Proteomes" id="UP000001542">
    <property type="component" value="Unassembled WGS sequence"/>
</dbReference>
<dbReference type="InterPro" id="IPR011989">
    <property type="entry name" value="ARM-like"/>
</dbReference>
<dbReference type="GO" id="GO:0010008">
    <property type="term" value="C:endosome membrane"/>
    <property type="evidence" value="ECO:0000318"/>
    <property type="project" value="GO_Central"/>
</dbReference>
<dbReference type="GO" id="GO:0006896">
    <property type="term" value="P:Golgi to vacuole transport"/>
    <property type="evidence" value="ECO:0000318"/>
    <property type="project" value="GO_Central"/>
</dbReference>
<keyword evidence="11" id="KW-1185">Reference proteome</keyword>
<feature type="compositionally biased region" description="Basic and acidic residues" evidence="8">
    <location>
        <begin position="736"/>
        <end position="754"/>
    </location>
</feature>
<evidence type="ECO:0000313" key="11">
    <source>
        <dbReference type="Proteomes" id="UP000001542"/>
    </source>
</evidence>
<dbReference type="EMBL" id="DS114307">
    <property type="protein sequence ID" value="EAX88459.1"/>
    <property type="molecule type" value="Genomic_DNA"/>
</dbReference>
<dbReference type="KEGG" id="tva:4746123"/>
<dbReference type="Pfam" id="PF01602">
    <property type="entry name" value="Adaptin_N"/>
    <property type="match status" value="1"/>
</dbReference>
<dbReference type="PANTHER" id="PTHR22781">
    <property type="entry name" value="DELTA ADAPTIN-RELATED"/>
    <property type="match status" value="1"/>
</dbReference>
<keyword evidence="6" id="KW-0653">Protein transport</keyword>
<feature type="domain" description="Clathrin/coatomer adaptor adaptin-like N-terminal" evidence="9">
    <location>
        <begin position="67"/>
        <end position="580"/>
    </location>
</feature>
<organism evidence="10 11">
    <name type="scientific">Trichomonas vaginalis (strain ATCC PRA-98 / G3)</name>
    <dbReference type="NCBI Taxonomy" id="412133"/>
    <lineage>
        <taxon>Eukaryota</taxon>
        <taxon>Metamonada</taxon>
        <taxon>Parabasalia</taxon>
        <taxon>Trichomonadida</taxon>
        <taxon>Trichomonadidae</taxon>
        <taxon>Trichomonas</taxon>
    </lineage>
</organism>
<dbReference type="AlphaFoldDB" id="A2G305"/>
<comment type="similarity">
    <text evidence="2">Belongs to the adaptor complexes large subunit family.</text>
</comment>
<keyword evidence="5" id="KW-0677">Repeat</keyword>
<reference evidence="10" key="2">
    <citation type="journal article" date="2007" name="Science">
        <title>Draft genome sequence of the sexually transmitted pathogen Trichomonas vaginalis.</title>
        <authorList>
            <person name="Carlton J.M."/>
            <person name="Hirt R.P."/>
            <person name="Silva J.C."/>
            <person name="Delcher A.L."/>
            <person name="Schatz M."/>
            <person name="Zhao Q."/>
            <person name="Wortman J.R."/>
            <person name="Bidwell S.L."/>
            <person name="Alsmark U.C.M."/>
            <person name="Besteiro S."/>
            <person name="Sicheritz-Ponten T."/>
            <person name="Noel C.J."/>
            <person name="Dacks J.B."/>
            <person name="Foster P.G."/>
            <person name="Simillion C."/>
            <person name="Van de Peer Y."/>
            <person name="Miranda-Saavedra D."/>
            <person name="Barton G.J."/>
            <person name="Westrop G.D."/>
            <person name="Mueller S."/>
            <person name="Dessi D."/>
            <person name="Fiori P.L."/>
            <person name="Ren Q."/>
            <person name="Paulsen I."/>
            <person name="Zhang H."/>
            <person name="Bastida-Corcuera F.D."/>
            <person name="Simoes-Barbosa A."/>
            <person name="Brown M.T."/>
            <person name="Hayes R.D."/>
            <person name="Mukherjee M."/>
            <person name="Okumura C.Y."/>
            <person name="Schneider R."/>
            <person name="Smith A.J."/>
            <person name="Vanacova S."/>
            <person name="Villalvazo M."/>
            <person name="Haas B.J."/>
            <person name="Pertea M."/>
            <person name="Feldblyum T.V."/>
            <person name="Utterback T.R."/>
            <person name="Shu C.L."/>
            <person name="Osoegawa K."/>
            <person name="de Jong P.J."/>
            <person name="Hrdy I."/>
            <person name="Horvathova L."/>
            <person name="Zubacova Z."/>
            <person name="Dolezal P."/>
            <person name="Malik S.B."/>
            <person name="Logsdon J.M. Jr."/>
            <person name="Henze K."/>
            <person name="Gupta A."/>
            <person name="Wang C.C."/>
            <person name="Dunne R.L."/>
            <person name="Upcroft J.A."/>
            <person name="Upcroft P."/>
            <person name="White O."/>
            <person name="Salzberg S.L."/>
            <person name="Tang P."/>
            <person name="Chiu C.-H."/>
            <person name="Lee Y.-S."/>
            <person name="Embley T.M."/>
            <person name="Coombs G.H."/>
            <person name="Mottram J.C."/>
            <person name="Tachezy J."/>
            <person name="Fraser-Liggett C.M."/>
            <person name="Johnson P.J."/>
        </authorList>
    </citation>
    <scope>NUCLEOTIDE SEQUENCE [LARGE SCALE GENOMIC DNA]</scope>
    <source>
        <strain evidence="10">G3</strain>
    </source>
</reference>
<dbReference type="SMR" id="A2G305"/>
<evidence type="ECO:0000256" key="6">
    <source>
        <dbReference type="ARBA" id="ARBA00022927"/>
    </source>
</evidence>
<evidence type="ECO:0000256" key="4">
    <source>
        <dbReference type="ARBA" id="ARBA00022448"/>
    </source>
</evidence>
<dbReference type="VEuPathDB" id="TrichDB:TVAG_415510"/>
<dbReference type="GO" id="GO:0006623">
    <property type="term" value="P:protein targeting to vacuole"/>
    <property type="evidence" value="ECO:0000318"/>
    <property type="project" value="GO_Central"/>
</dbReference>
<evidence type="ECO:0000256" key="8">
    <source>
        <dbReference type="SAM" id="MobiDB-lite"/>
    </source>
</evidence>
<dbReference type="PANTHER" id="PTHR22781:SF12">
    <property type="entry name" value="AP-3 COMPLEX SUBUNIT DELTA-1"/>
    <property type="match status" value="1"/>
</dbReference>
<feature type="compositionally biased region" description="Basic residues" evidence="8">
    <location>
        <begin position="755"/>
        <end position="772"/>
    </location>
</feature>
<comment type="subcellular location">
    <subcellularLocation>
        <location evidence="1">Endomembrane system</location>
    </subcellularLocation>
</comment>
<dbReference type="VEuPathDB" id="TrichDB:TVAGG3_0583880"/>
<dbReference type="RefSeq" id="XP_001301389.1">
    <property type="nucleotide sequence ID" value="XM_001301388.1"/>
</dbReference>
<feature type="compositionally biased region" description="Basic and acidic residues" evidence="8">
    <location>
        <begin position="651"/>
        <end position="674"/>
    </location>
</feature>
<evidence type="ECO:0000256" key="3">
    <source>
        <dbReference type="ARBA" id="ARBA00015717"/>
    </source>
</evidence>
<sequence>MDKLINFGKKTKEISKQAGESIVKAGEKVKKASKQLIRRSLADAVRDYIASTLNNTVEEFISELVAEIQENAKEFKDEDKGPLVQQVIFLNLLGYDTAWADFMILEVLSSNDYSLKRLCYTAAGFLWNSNSDVVLMATNRVRKDLTTNNPLFTTLVLSSIPSYLSIPISQHVANDVVSFMSSARADIRQKAIANFYNICVVYPDALRTGFPALKARLDDSEPSVLFATLNVMTEFCRHNPQNFTSLIPKLYKMLEAPASNWICLKLIILLRMLCEVEPRLPKKLIPTFTTLLETTGSATVLFELVRTIIEVPITNTVLLTYATERMKNFIDNSDANLRFLCLKLFIKLMEIQPKLVAQNKEIISNCLDSSDEATRLLALDLLMALANSKTIDGIVAKMFLHFKESISVSFKNTCITRIIEVCSKNDYAVISDFNWYIQVIGDFLDEGGFTCFDIISNQFMDLATRVPATRESLVEMMGKILSMRNYRDATKLLLTALYIIGEYSENSKPLPLIITENILFCDERVQVSALSTAFKLYIRCDSEESFKQAESLFAERLPDFQTGIYAEVQDLAVTTMQLIDTFKDMRDSEEFKEIKDKLTAEYDEDSLPPLEVPEEINGDVELNFNVDDDDDDFLAEDQDGPVDPLVAATAEELKKKEGKKKSSDKKGKDDETKPKIKVRKQNKNTDRGNIVIKAAKKPLFGQQPEKKANPLADAFANINLNEPAQQQAPQQQSQPKQKETKKTEEKQQPEEKKPAEKKKVKGVIKAGRKKIHKTEEPNRPPLKQ</sequence>
<protein>
    <recommendedName>
        <fullName evidence="3">AP-3 complex subunit delta</fullName>
    </recommendedName>
</protein>
<evidence type="ECO:0000256" key="1">
    <source>
        <dbReference type="ARBA" id="ARBA00004308"/>
    </source>
</evidence>
<feature type="region of interest" description="Disordered" evidence="8">
    <location>
        <begin position="651"/>
        <end position="784"/>
    </location>
</feature>
<proteinExistence type="inferred from homology"/>
<dbReference type="SUPFAM" id="SSF48371">
    <property type="entry name" value="ARM repeat"/>
    <property type="match status" value="1"/>
</dbReference>
<keyword evidence="7" id="KW-0472">Membrane</keyword>
<evidence type="ECO:0000256" key="7">
    <source>
        <dbReference type="ARBA" id="ARBA00023136"/>
    </source>
</evidence>
<evidence type="ECO:0000256" key="5">
    <source>
        <dbReference type="ARBA" id="ARBA00022737"/>
    </source>
</evidence>
<accession>A2G305</accession>
<dbReference type="InterPro" id="IPR002553">
    <property type="entry name" value="Clathrin/coatomer_adapt-like_N"/>
</dbReference>
<dbReference type="FunFam" id="1.25.10.10:FF:000251">
    <property type="entry name" value="AP-3 complex subunit delta"/>
    <property type="match status" value="1"/>
</dbReference>
<reference evidence="10" key="1">
    <citation type="submission" date="2006-10" db="EMBL/GenBank/DDBJ databases">
        <authorList>
            <person name="Amadeo P."/>
            <person name="Zhao Q."/>
            <person name="Wortman J."/>
            <person name="Fraser-Liggett C."/>
            <person name="Carlton J."/>
        </authorList>
    </citation>
    <scope>NUCLEOTIDE SEQUENCE</scope>
    <source>
        <strain evidence="10">G3</strain>
    </source>
</reference>